<dbReference type="Proteomes" id="UP000199139">
    <property type="component" value="Unassembled WGS sequence"/>
</dbReference>
<reference evidence="1 2" key="1">
    <citation type="submission" date="2016-10" db="EMBL/GenBank/DDBJ databases">
        <authorList>
            <person name="de Groot N.N."/>
        </authorList>
    </citation>
    <scope>NUCLEOTIDE SEQUENCE [LARGE SCALE GENOMIC DNA]</scope>
    <source>
        <strain evidence="1 2">DSM 17074</strain>
    </source>
</reference>
<dbReference type="STRING" id="306541.SAMN05421668_10154"/>
<dbReference type="InterPro" id="IPR038475">
    <property type="entry name" value="RecG_C_sf"/>
</dbReference>
<dbReference type="EMBL" id="FPAI01000001">
    <property type="protein sequence ID" value="SFS32641.1"/>
    <property type="molecule type" value="Genomic_DNA"/>
</dbReference>
<protein>
    <submittedName>
        <fullName evidence="1">ATP-dependent DNA helicase RecG</fullName>
    </submittedName>
</protein>
<keyword evidence="1" id="KW-0067">ATP-binding</keyword>
<evidence type="ECO:0000313" key="1">
    <source>
        <dbReference type="EMBL" id="SFS32641.1"/>
    </source>
</evidence>
<name>A0A1I6NXI3_9BACI</name>
<keyword evidence="1" id="KW-0347">Helicase</keyword>
<dbReference type="AlphaFoldDB" id="A0A1I6NXI3"/>
<keyword evidence="1" id="KW-0547">Nucleotide-binding</keyword>
<dbReference type="GO" id="GO:0004386">
    <property type="term" value="F:helicase activity"/>
    <property type="evidence" value="ECO:0007669"/>
    <property type="project" value="UniProtKB-KW"/>
</dbReference>
<evidence type="ECO:0000313" key="2">
    <source>
        <dbReference type="Proteomes" id="UP000199139"/>
    </source>
</evidence>
<dbReference type="Pfam" id="PF13749">
    <property type="entry name" value="HATPase_c_4"/>
    <property type="match status" value="1"/>
</dbReference>
<organism evidence="1 2">
    <name type="scientific">Halolactibacillus miurensis</name>
    <dbReference type="NCBI Taxonomy" id="306541"/>
    <lineage>
        <taxon>Bacteria</taxon>
        <taxon>Bacillati</taxon>
        <taxon>Bacillota</taxon>
        <taxon>Bacilli</taxon>
        <taxon>Bacillales</taxon>
        <taxon>Bacillaceae</taxon>
        <taxon>Halolactibacillus</taxon>
    </lineage>
</organism>
<dbReference type="RefSeq" id="WP_256212346.1">
    <property type="nucleotide sequence ID" value="NZ_FPAI01000001.1"/>
</dbReference>
<proteinExistence type="predicted"/>
<accession>A0A1I6NXI3</accession>
<sequence length="43" mass="4911">MLKQYKDKLILTNPGQFIGGITEKNILHHPPVARNDHLMDLSL</sequence>
<keyword evidence="1" id="KW-0378">Hydrolase</keyword>
<gene>
    <name evidence="1" type="ORF">SAMN05421668_10154</name>
</gene>
<dbReference type="Gene3D" id="3.30.565.60">
    <property type="match status" value="1"/>
</dbReference>